<dbReference type="GO" id="GO:0016985">
    <property type="term" value="F:mannan endo-1,4-beta-mannosidase activity"/>
    <property type="evidence" value="ECO:0007669"/>
    <property type="project" value="InterPro"/>
</dbReference>
<sequence length="309" mass="35127">MFFKNKFKLVMLSISILIFSLGCFGNGLKVSANRVIKYGAFFADQPTTQGIKDFESLQRKHLDEVNMFINWNTNFSDVKSNFDAVYGDNSTMSLTWEAWGLSNMDIVNGKKDAYIKQMALDMKAYKKNIIIRLFHEGNGNWYDWAVGDSKVNTNETYKAAFRHVVDIFRSVEANNVKWNFNVNCSSVGNGSSYLGQYPGDDYVDTISIDGYNWGTTQSWGSKWQSFDEIFSQPYNALKVKNKPIEISEFSSTEIGGNKAAWYTDAFNQLNSDKYSLINSVVCFSINKETDWRINSSASALRAYIAGIHR</sequence>
<dbReference type="Pfam" id="PF02156">
    <property type="entry name" value="Glyco_hydro_26"/>
    <property type="match status" value="1"/>
</dbReference>
<evidence type="ECO:0000256" key="2">
    <source>
        <dbReference type="ARBA" id="ARBA00022801"/>
    </source>
</evidence>
<dbReference type="PROSITE" id="PS51257">
    <property type="entry name" value="PROKAR_LIPOPROTEIN"/>
    <property type="match status" value="1"/>
</dbReference>
<protein>
    <submittedName>
        <fullName evidence="5">Endoglucanase H</fullName>
        <ecNumber evidence="5">3.2.1.4</ecNumber>
    </submittedName>
</protein>
<accession>A0A1S8LF40</accession>
<name>A0A1S8LF40_9CLOT</name>
<dbReference type="AlphaFoldDB" id="A0A1S8LF40"/>
<dbReference type="PROSITE" id="PS51764">
    <property type="entry name" value="GH26"/>
    <property type="match status" value="1"/>
</dbReference>
<evidence type="ECO:0000256" key="1">
    <source>
        <dbReference type="ARBA" id="ARBA00007754"/>
    </source>
</evidence>
<dbReference type="InterPro" id="IPR022790">
    <property type="entry name" value="GH26_dom"/>
</dbReference>
<gene>
    <name evidence="5" type="primary">celH</name>
    <name evidence="5" type="ORF">CROST_031610</name>
</gene>
<dbReference type="InterPro" id="IPR000805">
    <property type="entry name" value="Glyco_hydro_26"/>
</dbReference>
<feature type="active site" description="Proton donor" evidence="4">
    <location>
        <position position="136"/>
    </location>
</feature>
<dbReference type="GO" id="GO:0008810">
    <property type="term" value="F:cellulase activity"/>
    <property type="evidence" value="ECO:0007669"/>
    <property type="project" value="UniProtKB-EC"/>
</dbReference>
<dbReference type="STRING" id="84029.CROST_09530"/>
<reference evidence="5 6" key="1">
    <citation type="submission" date="2022-04" db="EMBL/GenBank/DDBJ databases">
        <title>Genome sequence of C. roseum typestrain.</title>
        <authorList>
            <person name="Poehlein A."/>
            <person name="Schoch T."/>
            <person name="Duerre P."/>
            <person name="Daniel R."/>
        </authorList>
    </citation>
    <scope>NUCLEOTIDE SEQUENCE [LARGE SCALE GENOMIC DNA]</scope>
    <source>
        <strain evidence="5 6">DSM 7320</strain>
    </source>
</reference>
<dbReference type="Gene3D" id="3.20.20.80">
    <property type="entry name" value="Glycosidases"/>
    <property type="match status" value="1"/>
</dbReference>
<keyword evidence="6" id="KW-1185">Reference proteome</keyword>
<proteinExistence type="inferred from homology"/>
<feature type="active site" description="Nucleophile" evidence="4">
    <location>
        <position position="248"/>
    </location>
</feature>
<dbReference type="InterPro" id="IPR017853">
    <property type="entry name" value="GH"/>
</dbReference>
<comment type="similarity">
    <text evidence="1 4">Belongs to the glycosyl hydrolase 26 family.</text>
</comment>
<dbReference type="RefSeq" id="WP_139355933.1">
    <property type="nucleotide sequence ID" value="NZ_CP096983.1"/>
</dbReference>
<dbReference type="PANTHER" id="PTHR40079">
    <property type="entry name" value="MANNAN ENDO-1,4-BETA-MANNOSIDASE E-RELATED"/>
    <property type="match status" value="1"/>
</dbReference>
<keyword evidence="3 4" id="KW-0326">Glycosidase</keyword>
<evidence type="ECO:0000313" key="6">
    <source>
        <dbReference type="Proteomes" id="UP000190951"/>
    </source>
</evidence>
<evidence type="ECO:0000256" key="3">
    <source>
        <dbReference type="ARBA" id="ARBA00023295"/>
    </source>
</evidence>
<organism evidence="5 6">
    <name type="scientific">Clostridium felsineum</name>
    <dbReference type="NCBI Taxonomy" id="36839"/>
    <lineage>
        <taxon>Bacteria</taxon>
        <taxon>Bacillati</taxon>
        <taxon>Bacillota</taxon>
        <taxon>Clostridia</taxon>
        <taxon>Eubacteriales</taxon>
        <taxon>Clostridiaceae</taxon>
        <taxon>Clostridium</taxon>
    </lineage>
</organism>
<evidence type="ECO:0000313" key="5">
    <source>
        <dbReference type="EMBL" id="URZ12439.1"/>
    </source>
</evidence>
<dbReference type="KEGG" id="crw:CROST_031610"/>
<dbReference type="Proteomes" id="UP000190951">
    <property type="component" value="Chromosome"/>
</dbReference>
<dbReference type="GO" id="GO:0006080">
    <property type="term" value="P:substituted mannan metabolic process"/>
    <property type="evidence" value="ECO:0007669"/>
    <property type="project" value="InterPro"/>
</dbReference>
<dbReference type="SUPFAM" id="SSF51445">
    <property type="entry name" value="(Trans)glycosidases"/>
    <property type="match status" value="1"/>
</dbReference>
<evidence type="ECO:0000256" key="4">
    <source>
        <dbReference type="PROSITE-ProRule" id="PRU01100"/>
    </source>
</evidence>
<keyword evidence="2 4" id="KW-0378">Hydrolase</keyword>
<dbReference type="EMBL" id="CP096983">
    <property type="protein sequence ID" value="URZ12439.1"/>
    <property type="molecule type" value="Genomic_DNA"/>
</dbReference>
<dbReference type="PANTHER" id="PTHR40079:SF4">
    <property type="entry name" value="GH26 DOMAIN-CONTAINING PROTEIN-RELATED"/>
    <property type="match status" value="1"/>
</dbReference>
<dbReference type="EC" id="3.2.1.4" evidence="5"/>